<organism evidence="3 4">
    <name type="scientific">Seiridium unicorne</name>
    <dbReference type="NCBI Taxonomy" id="138068"/>
    <lineage>
        <taxon>Eukaryota</taxon>
        <taxon>Fungi</taxon>
        <taxon>Dikarya</taxon>
        <taxon>Ascomycota</taxon>
        <taxon>Pezizomycotina</taxon>
        <taxon>Sordariomycetes</taxon>
        <taxon>Xylariomycetidae</taxon>
        <taxon>Amphisphaeriales</taxon>
        <taxon>Sporocadaceae</taxon>
        <taxon>Seiridium</taxon>
    </lineage>
</organism>
<comment type="caution">
    <text evidence="3">The sequence shown here is derived from an EMBL/GenBank/DDBJ whole genome shotgun (WGS) entry which is preliminary data.</text>
</comment>
<keyword evidence="4" id="KW-1185">Reference proteome</keyword>
<dbReference type="EMBL" id="JARVKF010000019">
    <property type="protein sequence ID" value="KAK9425369.1"/>
    <property type="molecule type" value="Genomic_DNA"/>
</dbReference>
<feature type="domain" description="Protein kinase" evidence="2">
    <location>
        <begin position="1"/>
        <end position="167"/>
    </location>
</feature>
<dbReference type="Proteomes" id="UP001408356">
    <property type="component" value="Unassembled WGS sequence"/>
</dbReference>
<sequence>MNWYEFYPKVADFGCSDVRKDSQGPSTDRHGNPTYSAPECSHHASDLHMGPDIFTPAADIFALGCILSEVAAWVSDGMDMVETYRSMRAEEIAQNPRFQYSEHSVGFHNGADVLTAVADMRHLITTSRPGDLITADILRVVYNYMLVARRDRRESAKEVLSSLENILNTPPTDQDEAKIAMVSAPPPSPNVVVNGPVTPPQTSDDHTRAYPLSSPTRSENLSPTSVSGQMPVSPVDQERPNSTVSIDVPSSTSLTDNGASLAIPTRKRSTRRMIPSFVRPTSFHSSSSSRPPRLSTMSSADGKLTINDILHYRTAMKSENEPNSNVAFLITKLQSNLSHRDHVFFIDDTHTMFAHREELRRAFTALSYLAKLIDRDGIELIFASNPRKIWKKSKTKELLKILEGHEFVQESGMMEDKLGELLDHKISDRLPLTFRKHQIPISKKKEVSIFILTDACWDNDLAELPNAAGVKAPIERLMNKIENKGLNRTQVMIQFIRFGDSENGKRYLDLLDDFGQETGRDMVDTRAVDGNVYAMFIGSLSPGVDGQKDSIGNVLPAHTQSPVQSPVEMPC</sequence>
<feature type="compositionally biased region" description="Basic and acidic residues" evidence="1">
    <location>
        <begin position="18"/>
        <end position="31"/>
    </location>
</feature>
<dbReference type="SUPFAM" id="SSF56112">
    <property type="entry name" value="Protein kinase-like (PK-like)"/>
    <property type="match status" value="1"/>
</dbReference>
<evidence type="ECO:0000259" key="2">
    <source>
        <dbReference type="PROSITE" id="PS50011"/>
    </source>
</evidence>
<evidence type="ECO:0000313" key="4">
    <source>
        <dbReference type="Proteomes" id="UP001408356"/>
    </source>
</evidence>
<dbReference type="Gene3D" id="1.10.510.10">
    <property type="entry name" value="Transferase(Phosphotransferase) domain 1"/>
    <property type="match status" value="1"/>
</dbReference>
<feature type="region of interest" description="Disordered" evidence="1">
    <location>
        <begin position="18"/>
        <end position="39"/>
    </location>
</feature>
<feature type="region of interest" description="Disordered" evidence="1">
    <location>
        <begin position="186"/>
        <end position="258"/>
    </location>
</feature>
<name>A0ABR2VFS6_9PEZI</name>
<dbReference type="InterPro" id="IPR011009">
    <property type="entry name" value="Kinase-like_dom_sf"/>
</dbReference>
<proteinExistence type="predicted"/>
<feature type="compositionally biased region" description="Polar residues" evidence="1">
    <location>
        <begin position="213"/>
        <end position="230"/>
    </location>
</feature>
<accession>A0ABR2VFS6</accession>
<dbReference type="PANTHER" id="PTHR34706:SF1">
    <property type="entry name" value="VWFA DOMAIN-CONTAINING PROTEIN"/>
    <property type="match status" value="1"/>
</dbReference>
<dbReference type="PROSITE" id="PS50011">
    <property type="entry name" value="PROTEIN_KINASE_DOM"/>
    <property type="match status" value="1"/>
</dbReference>
<dbReference type="InterPro" id="IPR000719">
    <property type="entry name" value="Prot_kinase_dom"/>
</dbReference>
<reference evidence="3 4" key="1">
    <citation type="journal article" date="2024" name="J. Plant Pathol.">
        <title>Sequence and assembly of the genome of Seiridium unicorne, isolate CBS 538.82, causal agent of cypress canker disease.</title>
        <authorList>
            <person name="Scali E."/>
            <person name="Rocca G.D."/>
            <person name="Danti R."/>
            <person name="Garbelotto M."/>
            <person name="Barberini S."/>
            <person name="Baroncelli R."/>
            <person name="Emiliani G."/>
        </authorList>
    </citation>
    <scope>NUCLEOTIDE SEQUENCE [LARGE SCALE GENOMIC DNA]</scope>
    <source>
        <strain evidence="3 4">BM-138-508</strain>
    </source>
</reference>
<feature type="compositionally biased region" description="Polar residues" evidence="1">
    <location>
        <begin position="240"/>
        <end position="258"/>
    </location>
</feature>
<evidence type="ECO:0000256" key="1">
    <source>
        <dbReference type="SAM" id="MobiDB-lite"/>
    </source>
</evidence>
<feature type="region of interest" description="Disordered" evidence="1">
    <location>
        <begin position="279"/>
        <end position="299"/>
    </location>
</feature>
<evidence type="ECO:0000313" key="3">
    <source>
        <dbReference type="EMBL" id="KAK9425369.1"/>
    </source>
</evidence>
<gene>
    <name evidence="3" type="ORF">SUNI508_13105</name>
</gene>
<dbReference type="PANTHER" id="PTHR34706">
    <property type="entry name" value="SLR1338 PROTEIN"/>
    <property type="match status" value="1"/>
</dbReference>
<protein>
    <submittedName>
        <fullName evidence="3">Kinase-like domain-containing protein</fullName>
    </submittedName>
</protein>